<proteinExistence type="inferred from homology"/>
<keyword evidence="3" id="KW-0472">Membrane</keyword>
<protein>
    <recommendedName>
        <fullName evidence="3">Probable endolytic peptidoglycan transglycosylase RlpA</fullName>
        <ecNumber evidence="3">4.2.2.-</ecNumber>
    </recommendedName>
</protein>
<accession>A0A7C2VFJ7</accession>
<dbReference type="EMBL" id="DSFP01000033">
    <property type="protein sequence ID" value="HEW45755.1"/>
    <property type="molecule type" value="Genomic_DNA"/>
</dbReference>
<dbReference type="AlphaFoldDB" id="A0A7C2VFJ7"/>
<dbReference type="Gene3D" id="2.40.40.10">
    <property type="entry name" value="RlpA-like domain"/>
    <property type="match status" value="1"/>
</dbReference>
<reference evidence="6" key="1">
    <citation type="journal article" date="2020" name="mSystems">
        <title>Genome- and Community-Level Interaction Insights into Carbon Utilization and Element Cycling Functions of Hydrothermarchaeota in Hydrothermal Sediment.</title>
        <authorList>
            <person name="Zhou Z."/>
            <person name="Liu Y."/>
            <person name="Xu W."/>
            <person name="Pan J."/>
            <person name="Luo Z.H."/>
            <person name="Li M."/>
        </authorList>
    </citation>
    <scope>NUCLEOTIDE SEQUENCE [LARGE SCALE GENOMIC DNA]</scope>
    <source>
        <strain evidence="6">SpSt-132</strain>
    </source>
</reference>
<comment type="caution">
    <text evidence="6">The sequence shown here is derived from an EMBL/GenBank/DDBJ whole genome shotgun (WGS) entry which is preliminary data.</text>
</comment>
<keyword evidence="3" id="KW-1003">Cell membrane</keyword>
<dbReference type="InterPro" id="IPR009009">
    <property type="entry name" value="RlpA-like_DPBB"/>
</dbReference>
<comment type="similarity">
    <text evidence="3 4">Belongs to the RlpA family.</text>
</comment>
<gene>
    <name evidence="3" type="primary">rlpA</name>
    <name evidence="6" type="ORF">ENO47_03680</name>
</gene>
<evidence type="ECO:0000256" key="1">
    <source>
        <dbReference type="ARBA" id="ARBA00023239"/>
    </source>
</evidence>
<comment type="subcellular location">
    <subcellularLocation>
        <location evidence="3">Cell membrane</location>
        <topology evidence="3">Lipid-anchor</topology>
    </subcellularLocation>
</comment>
<keyword evidence="3" id="KW-0564">Palmitate</keyword>
<keyword evidence="3" id="KW-0449">Lipoprotein</keyword>
<dbReference type="Pfam" id="PF03330">
    <property type="entry name" value="DPBB_1"/>
    <property type="match status" value="1"/>
</dbReference>
<dbReference type="InterPro" id="IPR034718">
    <property type="entry name" value="RlpA"/>
</dbReference>
<comment type="function">
    <text evidence="3">Lytic transglycosylase with a strong preference for naked glycan strands that lack stem peptides.</text>
</comment>
<dbReference type="PROSITE" id="PS51257">
    <property type="entry name" value="PROKAR_LIPOPROTEIN"/>
    <property type="match status" value="1"/>
</dbReference>
<dbReference type="GO" id="GO:0008932">
    <property type="term" value="F:lytic endotransglycosylase activity"/>
    <property type="evidence" value="ECO:0007669"/>
    <property type="project" value="UniProtKB-UniRule"/>
</dbReference>
<evidence type="ECO:0000259" key="5">
    <source>
        <dbReference type="Pfam" id="PF03330"/>
    </source>
</evidence>
<feature type="domain" description="RlpA-like protein double-psi beta-barrel" evidence="5">
    <location>
        <begin position="122"/>
        <end position="207"/>
    </location>
</feature>
<evidence type="ECO:0000256" key="2">
    <source>
        <dbReference type="ARBA" id="ARBA00023316"/>
    </source>
</evidence>
<dbReference type="EC" id="4.2.2.-" evidence="3"/>
<dbReference type="InterPro" id="IPR012997">
    <property type="entry name" value="RplA"/>
</dbReference>
<keyword evidence="1 3" id="KW-0456">Lyase</keyword>
<name>A0A7C2VFJ7_9AQUI</name>
<dbReference type="GO" id="GO:0071555">
    <property type="term" value="P:cell wall organization"/>
    <property type="evidence" value="ECO:0007669"/>
    <property type="project" value="UniProtKB-KW"/>
</dbReference>
<dbReference type="HAMAP" id="MF_02071">
    <property type="entry name" value="RlpA"/>
    <property type="match status" value="1"/>
</dbReference>
<evidence type="ECO:0000313" key="6">
    <source>
        <dbReference type="EMBL" id="HEW45755.1"/>
    </source>
</evidence>
<dbReference type="InterPro" id="IPR036908">
    <property type="entry name" value="RlpA-like_sf"/>
</dbReference>
<dbReference type="GO" id="GO:0005886">
    <property type="term" value="C:plasma membrane"/>
    <property type="evidence" value="ECO:0007669"/>
    <property type="project" value="UniProtKB-SubCell"/>
</dbReference>
<dbReference type="CDD" id="cd22268">
    <property type="entry name" value="DPBB_RlpA-like"/>
    <property type="match status" value="1"/>
</dbReference>
<dbReference type="SUPFAM" id="SSF50685">
    <property type="entry name" value="Barwin-like endoglucanases"/>
    <property type="match status" value="1"/>
</dbReference>
<evidence type="ECO:0000256" key="4">
    <source>
        <dbReference type="RuleBase" id="RU003495"/>
    </source>
</evidence>
<evidence type="ECO:0000256" key="3">
    <source>
        <dbReference type="HAMAP-Rule" id="MF_02071"/>
    </source>
</evidence>
<dbReference type="PANTHER" id="PTHR34183:SF1">
    <property type="entry name" value="ENDOLYTIC PEPTIDOGLYCAN TRANSGLYCOSYLASE RLPA"/>
    <property type="match status" value="1"/>
</dbReference>
<sequence>MKRLTIILIPFLSSCSVAVREAPKEGHLSVNCPSIIQTEGFYCDGGRAYSNVVQNGSRVRIENLLTGKSITIAVFRREDIKGICVPDRFRNLLGPAPFPAKLEVQRCGVDDIRTCPAYIRGPASYYAEQYHKRETPYGISYDMYGLYAASPNLPLGSLLRVKNLKNGREVTVKVVDRGPFKGNRVLDLSYTAAKELDMIKEGVVEIEARVIRCGD</sequence>
<dbReference type="GO" id="GO:0000270">
    <property type="term" value="P:peptidoglycan metabolic process"/>
    <property type="evidence" value="ECO:0007669"/>
    <property type="project" value="UniProtKB-UniRule"/>
</dbReference>
<dbReference type="NCBIfam" id="TIGR00413">
    <property type="entry name" value="rlpA"/>
    <property type="match status" value="1"/>
</dbReference>
<organism evidence="6">
    <name type="scientific">Hydrogenobacter sp</name>
    <dbReference type="NCBI Taxonomy" id="2152829"/>
    <lineage>
        <taxon>Bacteria</taxon>
        <taxon>Pseudomonadati</taxon>
        <taxon>Aquificota</taxon>
        <taxon>Aquificia</taxon>
        <taxon>Aquificales</taxon>
        <taxon>Aquificaceae</taxon>
        <taxon>Hydrogenobacter</taxon>
    </lineage>
</organism>
<dbReference type="PANTHER" id="PTHR34183">
    <property type="entry name" value="ENDOLYTIC PEPTIDOGLYCAN TRANSGLYCOSYLASE RLPA"/>
    <property type="match status" value="1"/>
</dbReference>
<keyword evidence="2 3" id="KW-0961">Cell wall biogenesis/degradation</keyword>